<proteinExistence type="predicted"/>
<evidence type="ECO:0000313" key="3">
    <source>
        <dbReference type="EMBL" id="KAF6221069.1"/>
    </source>
</evidence>
<dbReference type="InterPro" id="IPR046529">
    <property type="entry name" value="DUF6594"/>
</dbReference>
<keyword evidence="1" id="KW-0472">Membrane</keyword>
<evidence type="ECO:0000259" key="2">
    <source>
        <dbReference type="Pfam" id="PF20237"/>
    </source>
</evidence>
<dbReference type="PANTHER" id="PTHR34502">
    <property type="entry name" value="DUF6594 DOMAIN-CONTAINING PROTEIN-RELATED"/>
    <property type="match status" value="1"/>
</dbReference>
<dbReference type="AlphaFoldDB" id="A0A8H6CCT7"/>
<feature type="transmembrane region" description="Helical" evidence="1">
    <location>
        <begin position="204"/>
        <end position="225"/>
    </location>
</feature>
<protein>
    <recommendedName>
        <fullName evidence="2">DUF6594 domain-containing protein</fullName>
    </recommendedName>
</protein>
<evidence type="ECO:0000313" key="4">
    <source>
        <dbReference type="Proteomes" id="UP000593566"/>
    </source>
</evidence>
<sequence>MASLMGANPEVAILRRFGAMNAQNLLYLQAELVALEDDLRYYADQDSASDILDRNRYSECWDDLSRSDDKSSGSDERAGQQWRTMLRIREKLKEYNEALLHQTALAGLQKPNPRDLSFLQQWMESVSMGNVHLVGQDSDVWSKPDKSDLIALQARHADDPLTAWVTNTGVHWWHQVVGKYLRQPEATNWSANTVSYSQTGLSRLPSLVGVVLASLLPIASIVVLYTISSDLVRLIVIGLFTAGFSTSLKLVTNARLVDLFTATAAHVDSVNGRRMILKMHHTVKRDCRTFGMGERAGFAGPKRAKTVEVPLQRRFTVKVVESFLQM</sequence>
<keyword evidence="1" id="KW-0812">Transmembrane</keyword>
<accession>A0A8H6CCT7</accession>
<keyword evidence="4" id="KW-1185">Reference proteome</keyword>
<dbReference type="GeneID" id="59331162"/>
<organism evidence="3 4">
    <name type="scientific">Letharia lupina</name>
    <dbReference type="NCBI Taxonomy" id="560253"/>
    <lineage>
        <taxon>Eukaryota</taxon>
        <taxon>Fungi</taxon>
        <taxon>Dikarya</taxon>
        <taxon>Ascomycota</taxon>
        <taxon>Pezizomycotina</taxon>
        <taxon>Lecanoromycetes</taxon>
        <taxon>OSLEUM clade</taxon>
        <taxon>Lecanoromycetidae</taxon>
        <taxon>Lecanorales</taxon>
        <taxon>Lecanorineae</taxon>
        <taxon>Parmeliaceae</taxon>
        <taxon>Letharia</taxon>
    </lineage>
</organism>
<evidence type="ECO:0000256" key="1">
    <source>
        <dbReference type="SAM" id="Phobius"/>
    </source>
</evidence>
<dbReference type="EMBL" id="JACCJB010000015">
    <property type="protein sequence ID" value="KAF6221069.1"/>
    <property type="molecule type" value="Genomic_DNA"/>
</dbReference>
<reference evidence="3 4" key="1">
    <citation type="journal article" date="2020" name="Genomics">
        <title>Complete, high-quality genomes from long-read metagenomic sequencing of two wolf lichen thalli reveals enigmatic genome architecture.</title>
        <authorList>
            <person name="McKenzie S.K."/>
            <person name="Walston R.F."/>
            <person name="Allen J.L."/>
        </authorList>
    </citation>
    <scope>NUCLEOTIDE SEQUENCE [LARGE SCALE GENOMIC DNA]</scope>
    <source>
        <strain evidence="3">WasteWater1</strain>
    </source>
</reference>
<name>A0A8H6CCT7_9LECA</name>
<keyword evidence="1" id="KW-1133">Transmembrane helix</keyword>
<feature type="domain" description="DUF6594" evidence="2">
    <location>
        <begin position="1"/>
        <end position="265"/>
    </location>
</feature>
<comment type="caution">
    <text evidence="3">The sequence shown here is derived from an EMBL/GenBank/DDBJ whole genome shotgun (WGS) entry which is preliminary data.</text>
</comment>
<feature type="transmembrane region" description="Helical" evidence="1">
    <location>
        <begin position="231"/>
        <end position="251"/>
    </location>
</feature>
<dbReference type="Proteomes" id="UP000593566">
    <property type="component" value="Unassembled WGS sequence"/>
</dbReference>
<dbReference type="Pfam" id="PF20237">
    <property type="entry name" value="DUF6594"/>
    <property type="match status" value="1"/>
</dbReference>
<gene>
    <name evidence="3" type="ORF">HO133_002750</name>
</gene>
<dbReference type="PANTHER" id="PTHR34502:SF5">
    <property type="entry name" value="DUF6594 DOMAIN-CONTAINING PROTEIN"/>
    <property type="match status" value="1"/>
</dbReference>
<dbReference type="RefSeq" id="XP_037150504.1">
    <property type="nucleotide sequence ID" value="XM_037293675.1"/>
</dbReference>